<dbReference type="GO" id="GO:0005856">
    <property type="term" value="C:cytoskeleton"/>
    <property type="evidence" value="ECO:0007669"/>
    <property type="project" value="UniProtKB-SubCell"/>
</dbReference>
<dbReference type="GO" id="GO:0031514">
    <property type="term" value="C:motile cilium"/>
    <property type="evidence" value="ECO:0007669"/>
    <property type="project" value="TreeGrafter"/>
</dbReference>
<dbReference type="AlphaFoldDB" id="C5LCY7"/>
<keyword evidence="3" id="KW-0963">Cytoplasm</keyword>
<organism evidence="8">
    <name type="scientific">Perkinsus marinus (strain ATCC 50983 / TXsc)</name>
    <dbReference type="NCBI Taxonomy" id="423536"/>
    <lineage>
        <taxon>Eukaryota</taxon>
        <taxon>Sar</taxon>
        <taxon>Alveolata</taxon>
        <taxon>Perkinsozoa</taxon>
        <taxon>Perkinsea</taxon>
        <taxon>Perkinsida</taxon>
        <taxon>Perkinsidae</taxon>
        <taxon>Perkinsus</taxon>
    </lineage>
</organism>
<dbReference type="PANTHER" id="PTHR14871">
    <property type="entry name" value="DYNEIN REGULATORY COMPLEX PROTEIN 9"/>
    <property type="match status" value="1"/>
</dbReference>
<dbReference type="RefSeq" id="XP_002773589.1">
    <property type="nucleotide sequence ID" value="XM_002773543.1"/>
</dbReference>
<accession>C5LCY7</accession>
<dbReference type="GO" id="GO:0005737">
    <property type="term" value="C:cytoplasm"/>
    <property type="evidence" value="ECO:0007669"/>
    <property type="project" value="TreeGrafter"/>
</dbReference>
<reference evidence="7 8" key="1">
    <citation type="submission" date="2008-07" db="EMBL/GenBank/DDBJ databases">
        <authorList>
            <person name="El-Sayed N."/>
            <person name="Caler E."/>
            <person name="Inman J."/>
            <person name="Amedeo P."/>
            <person name="Hass B."/>
            <person name="Wortman J."/>
        </authorList>
    </citation>
    <scope>NUCLEOTIDE SEQUENCE [LARGE SCALE GENOMIC DNA]</scope>
    <source>
        <strain evidence="8">ATCC 50983 / TXsc</strain>
    </source>
</reference>
<comment type="subcellular location">
    <subcellularLocation>
        <location evidence="2">Cell projection</location>
    </subcellularLocation>
    <subcellularLocation>
        <location evidence="1">Cytoplasm</location>
        <location evidence="1">Cytoskeleton</location>
    </subcellularLocation>
</comment>
<protein>
    <submittedName>
        <fullName evidence="7">Uncharacterized protein</fullName>
    </submittedName>
</protein>
<evidence type="ECO:0000313" key="7">
    <source>
        <dbReference type="EMBL" id="EER05405.1"/>
    </source>
</evidence>
<keyword evidence="6" id="KW-0175">Coiled coil</keyword>
<evidence type="ECO:0000256" key="3">
    <source>
        <dbReference type="ARBA" id="ARBA00022490"/>
    </source>
</evidence>
<name>C5LCY7_PERM5</name>
<keyword evidence="4" id="KW-0206">Cytoskeleton</keyword>
<dbReference type="Proteomes" id="UP000007800">
    <property type="component" value="Unassembled WGS sequence"/>
</dbReference>
<evidence type="ECO:0000256" key="1">
    <source>
        <dbReference type="ARBA" id="ARBA00004245"/>
    </source>
</evidence>
<dbReference type="GeneID" id="9041689"/>
<gene>
    <name evidence="7" type="ORF">Pmar_PMAR002233</name>
</gene>
<dbReference type="InParanoid" id="C5LCY7"/>
<dbReference type="EMBL" id="GG680940">
    <property type="protein sequence ID" value="EER05405.1"/>
    <property type="molecule type" value="Genomic_DNA"/>
</dbReference>
<proteinExistence type="predicted"/>
<dbReference type="OrthoDB" id="10254713at2759"/>
<feature type="non-terminal residue" evidence="7">
    <location>
        <position position="226"/>
    </location>
</feature>
<dbReference type="InterPro" id="IPR042618">
    <property type="entry name" value="IQCG"/>
</dbReference>
<feature type="coiled-coil region" evidence="6">
    <location>
        <begin position="187"/>
        <end position="221"/>
    </location>
</feature>
<evidence type="ECO:0000256" key="4">
    <source>
        <dbReference type="ARBA" id="ARBA00023212"/>
    </source>
</evidence>
<keyword evidence="8" id="KW-1185">Reference proteome</keyword>
<evidence type="ECO:0000256" key="2">
    <source>
        <dbReference type="ARBA" id="ARBA00004316"/>
    </source>
</evidence>
<evidence type="ECO:0000256" key="5">
    <source>
        <dbReference type="ARBA" id="ARBA00023273"/>
    </source>
</evidence>
<sequence length="226" mass="26370">MASNGNEQSKLSPTESFKVKILLEEALNKLYFLISMGSNTTSIHKEELTRFMGDEISRSIKDQKELQLRYEALVMLRDELLTKLDDRDRLHETQAILDDITIGLAESNKSLCRNLEANPDIPANLIKMEKERELAHSWINDLYIELKDSFTFLDLRHKVDTEKKALNYLTEVRAREQAVSIDVLRLEDELKREYEEEEVEGKEMNAEIRKLKEELSRSRNVANIEL</sequence>
<evidence type="ECO:0000256" key="6">
    <source>
        <dbReference type="SAM" id="Coils"/>
    </source>
</evidence>
<dbReference type="PANTHER" id="PTHR14871:SF1">
    <property type="entry name" value="DYNEIN REGULATORY COMPLEX PROTEIN 9"/>
    <property type="match status" value="1"/>
</dbReference>
<keyword evidence="5" id="KW-0966">Cell projection</keyword>
<dbReference type="GO" id="GO:0044782">
    <property type="term" value="P:cilium organization"/>
    <property type="evidence" value="ECO:0007669"/>
    <property type="project" value="TreeGrafter"/>
</dbReference>
<evidence type="ECO:0000313" key="8">
    <source>
        <dbReference type="Proteomes" id="UP000007800"/>
    </source>
</evidence>